<keyword evidence="1" id="KW-0812">Transmembrane</keyword>
<dbReference type="InterPro" id="IPR025194">
    <property type="entry name" value="RodZ-like_C"/>
</dbReference>
<dbReference type="GO" id="GO:0003677">
    <property type="term" value="F:DNA binding"/>
    <property type="evidence" value="ECO:0007669"/>
    <property type="project" value="InterPro"/>
</dbReference>
<dbReference type="EMBL" id="SGBB01000006">
    <property type="protein sequence ID" value="RZD18725.1"/>
    <property type="molecule type" value="Genomic_DNA"/>
</dbReference>
<evidence type="ECO:0000313" key="4">
    <source>
        <dbReference type="Proteomes" id="UP000319296"/>
    </source>
</evidence>
<keyword evidence="1" id="KW-1133">Transmembrane helix</keyword>
<dbReference type="Pfam" id="PF13413">
    <property type="entry name" value="HTH_25"/>
    <property type="match status" value="1"/>
</dbReference>
<name>A0A519BN83_9DELT</name>
<protein>
    <submittedName>
        <fullName evidence="3">Helix-turn-helix domain-containing protein</fullName>
    </submittedName>
</protein>
<organism evidence="3 4">
    <name type="scientific">Candidatus Acididesulfobacter diazotrophicus</name>
    <dbReference type="NCBI Taxonomy" id="2597226"/>
    <lineage>
        <taxon>Bacteria</taxon>
        <taxon>Deltaproteobacteria</taxon>
        <taxon>Candidatus Acidulodesulfobacterales</taxon>
        <taxon>Candidatus Acididesulfobacter</taxon>
    </lineage>
</organism>
<gene>
    <name evidence="3" type="ORF">EVG15_04950</name>
</gene>
<dbReference type="PANTHER" id="PTHR34475">
    <property type="match status" value="1"/>
</dbReference>
<dbReference type="InterPro" id="IPR010982">
    <property type="entry name" value="Lambda_DNA-bd_dom_sf"/>
</dbReference>
<evidence type="ECO:0000256" key="1">
    <source>
        <dbReference type="SAM" id="Phobius"/>
    </source>
</evidence>
<sequence length="243" mass="28132">MKDEDIETVGKYLRSEREKYNLTQEDVADITKIRHQYIDAIELDNFSSFPSSYTIKGYIKAIAEAIRADEFYAIELYESANKNISEIKHEDIVKQKFIEEHQKLEKIKKRVFISIIIIIAIILIIIGLINIKKAVTPKKYSSKSYAKKNLLKSKYNKNKPDNYYDVILKGKVIHKTWVDVSIDNSPQKQSMLYPGVVKIWKAKKILWIKIGNAGGILLTYNGKYLGKLGENKEVITLKFPKQK</sequence>
<dbReference type="InterPro" id="IPR001387">
    <property type="entry name" value="Cro/C1-type_HTH"/>
</dbReference>
<evidence type="ECO:0000259" key="2">
    <source>
        <dbReference type="PROSITE" id="PS50943"/>
    </source>
</evidence>
<dbReference type="Gene3D" id="1.10.260.40">
    <property type="entry name" value="lambda repressor-like DNA-binding domains"/>
    <property type="match status" value="1"/>
</dbReference>
<dbReference type="PROSITE" id="PS50943">
    <property type="entry name" value="HTH_CROC1"/>
    <property type="match status" value="1"/>
</dbReference>
<dbReference type="CDD" id="cd00093">
    <property type="entry name" value="HTH_XRE"/>
    <property type="match status" value="1"/>
</dbReference>
<dbReference type="PANTHER" id="PTHR34475:SF1">
    <property type="entry name" value="CYTOSKELETON PROTEIN RODZ"/>
    <property type="match status" value="1"/>
</dbReference>
<evidence type="ECO:0000313" key="3">
    <source>
        <dbReference type="EMBL" id="RZD18725.1"/>
    </source>
</evidence>
<feature type="transmembrane region" description="Helical" evidence="1">
    <location>
        <begin position="111"/>
        <end position="131"/>
    </location>
</feature>
<comment type="caution">
    <text evidence="3">The sequence shown here is derived from an EMBL/GenBank/DDBJ whole genome shotgun (WGS) entry which is preliminary data.</text>
</comment>
<accession>A0A519BN83</accession>
<dbReference type="SUPFAM" id="SSF47413">
    <property type="entry name" value="lambda repressor-like DNA-binding domains"/>
    <property type="match status" value="1"/>
</dbReference>
<dbReference type="Proteomes" id="UP000319296">
    <property type="component" value="Unassembled WGS sequence"/>
</dbReference>
<dbReference type="Pfam" id="PF13464">
    <property type="entry name" value="RodZ_C"/>
    <property type="match status" value="1"/>
</dbReference>
<proteinExistence type="predicted"/>
<dbReference type="AlphaFoldDB" id="A0A519BN83"/>
<feature type="domain" description="HTH cro/C1-type" evidence="2">
    <location>
        <begin position="13"/>
        <end position="42"/>
    </location>
</feature>
<keyword evidence="1" id="KW-0472">Membrane</keyword>
<dbReference type="InterPro" id="IPR050400">
    <property type="entry name" value="Bact_Cytoskel_RodZ"/>
</dbReference>
<reference evidence="3 4" key="1">
    <citation type="journal article" date="2019" name="ISME J.">
        <title>Insights into ecological role of a new deltaproteobacterial order Candidatus Acidulodesulfobacterales by metagenomics and metatranscriptomics.</title>
        <authorList>
            <person name="Tan S."/>
            <person name="Liu J."/>
            <person name="Fang Y."/>
            <person name="Hedlund B.P."/>
            <person name="Lian Z.H."/>
            <person name="Huang L.Y."/>
            <person name="Li J.T."/>
            <person name="Huang L.N."/>
            <person name="Li W.J."/>
            <person name="Jiang H.C."/>
            <person name="Dong H.L."/>
            <person name="Shu W.S."/>
        </authorList>
    </citation>
    <scope>NUCLEOTIDE SEQUENCE [LARGE SCALE GENOMIC DNA]</scope>
    <source>
        <strain evidence="3">AP1</strain>
    </source>
</reference>